<dbReference type="EMBL" id="JAZHFV010000002">
    <property type="protein sequence ID" value="MEX4007680.1"/>
    <property type="molecule type" value="Genomic_DNA"/>
</dbReference>
<protein>
    <submittedName>
        <fullName evidence="1">Terminase</fullName>
    </submittedName>
</protein>
<dbReference type="Gene3D" id="3.40.50.300">
    <property type="entry name" value="P-loop containing nucleotide triphosphate hydrolases"/>
    <property type="match status" value="1"/>
</dbReference>
<dbReference type="Gene3D" id="3.30.420.240">
    <property type="match status" value="1"/>
</dbReference>
<dbReference type="InterPro" id="IPR027417">
    <property type="entry name" value="P-loop_NTPase"/>
</dbReference>
<gene>
    <name evidence="1" type="ORF">V1479_10230</name>
</gene>
<sequence>MSVTIEQAMNDPKLLGAALGDPAPWAAWRAILKAAFGLALTDLEADTFAKVAGGRSVPTSRVSELWAIVSRRGGKSRMAALAASYIAAFGDHAGKLAPGEVGHVIVLAASKSQARAVHDYVAGFFESSPILRQMLEDINSEEIKLKGNISISVHTNSFRTVRGRTLLAAIFDETAFWRDETSASPDVEVYRAVIPALATTGGMLIGISSPYRRIGLMYTKHRDYFGQNDADTLVIQAPTTVMNPTIDLNIIERSRRDDATAAASEWDAEFRTDLSSLLDDATIDAAIVHGRPMDLPPDLTSKTQRRAFLDVSGGRSDASVICVGHKGSDGQFVLDAIRSRKAPHDPAEVLKEFVTLAREYGCRELTGDNYSGSWLSGAVQKLGMTYHRSKLNKSQLYLESVPVWMQGKVEIPNHPQLIRELRLLERRTSRSGKDSVDHPSGAGQHDDHANALVGCINLVMKPQHRATTWVAPSFCVNGQWSDSPLSHADHDPSQFGATIAR</sequence>
<name>A0ABV3WSP7_9HYPH</name>
<proteinExistence type="predicted"/>
<comment type="caution">
    <text evidence="1">The sequence shown here is derived from an EMBL/GenBank/DDBJ whole genome shotgun (WGS) entry which is preliminary data.</text>
</comment>
<organism evidence="1 2">
    <name type="scientific">Neoaquamicrobium sediminum</name>
    <dbReference type="NCBI Taxonomy" id="1849104"/>
    <lineage>
        <taxon>Bacteria</taxon>
        <taxon>Pseudomonadati</taxon>
        <taxon>Pseudomonadota</taxon>
        <taxon>Alphaproteobacteria</taxon>
        <taxon>Hyphomicrobiales</taxon>
        <taxon>Phyllobacteriaceae</taxon>
        <taxon>Neoaquamicrobium</taxon>
    </lineage>
</organism>
<dbReference type="RefSeq" id="WP_368802789.1">
    <property type="nucleotide sequence ID" value="NZ_JAZHFV010000002.1"/>
</dbReference>
<reference evidence="1 2" key="1">
    <citation type="submission" date="2024-01" db="EMBL/GenBank/DDBJ databases">
        <title>New evidence supports the origin of RcGTA from prophage.</title>
        <authorList>
            <person name="Xu Y."/>
            <person name="Liu B."/>
            <person name="Chen F."/>
        </authorList>
    </citation>
    <scope>NUCLEOTIDE SEQUENCE [LARGE SCALE GENOMIC DNA]</scope>
    <source>
        <strain evidence="1 2">CBW1107-2</strain>
    </source>
</reference>
<keyword evidence="2" id="KW-1185">Reference proteome</keyword>
<evidence type="ECO:0000313" key="1">
    <source>
        <dbReference type="EMBL" id="MEX4007680.1"/>
    </source>
</evidence>
<accession>A0ABV3WSP7</accession>
<dbReference type="Proteomes" id="UP001559025">
    <property type="component" value="Unassembled WGS sequence"/>
</dbReference>
<evidence type="ECO:0000313" key="2">
    <source>
        <dbReference type="Proteomes" id="UP001559025"/>
    </source>
</evidence>